<evidence type="ECO:0000313" key="5">
    <source>
        <dbReference type="EMBL" id="EGY51293.1"/>
    </source>
</evidence>
<dbReference type="GO" id="GO:0009117">
    <property type="term" value="P:nucleotide metabolic process"/>
    <property type="evidence" value="ECO:0007669"/>
    <property type="project" value="UniProtKB-KW"/>
</dbReference>
<feature type="active site" description="Proton acceptor" evidence="4">
    <location>
        <position position="81"/>
    </location>
</feature>
<dbReference type="GO" id="GO:0016740">
    <property type="term" value="F:transferase activity"/>
    <property type="evidence" value="ECO:0007669"/>
    <property type="project" value="UniProtKB-KW"/>
</dbReference>
<dbReference type="InterPro" id="IPR003697">
    <property type="entry name" value="Maf-like"/>
</dbReference>
<comment type="function">
    <text evidence="4">Nucleoside triphosphate pyrophosphatase that hydrolyzes dTTP and UTP. May have a dual role in cell division arrest and in preventing the incorporation of modified nucleotides into cellular nucleic acids.</text>
</comment>
<dbReference type="Pfam" id="PF02545">
    <property type="entry name" value="Maf"/>
    <property type="match status" value="1"/>
</dbReference>
<evidence type="ECO:0000256" key="1">
    <source>
        <dbReference type="ARBA" id="ARBA00001968"/>
    </source>
</evidence>
<dbReference type="Proteomes" id="UP000003019">
    <property type="component" value="Unassembled WGS sequence"/>
</dbReference>
<comment type="caution">
    <text evidence="4">Lacks conserved residue(s) required for the propagation of feature annotation.</text>
</comment>
<comment type="catalytic activity">
    <reaction evidence="4">
        <text>dTTP + H2O = dTMP + diphosphate + H(+)</text>
        <dbReference type="Rhea" id="RHEA:28534"/>
        <dbReference type="ChEBI" id="CHEBI:15377"/>
        <dbReference type="ChEBI" id="CHEBI:15378"/>
        <dbReference type="ChEBI" id="CHEBI:33019"/>
        <dbReference type="ChEBI" id="CHEBI:37568"/>
        <dbReference type="ChEBI" id="CHEBI:63528"/>
        <dbReference type="EC" id="3.6.1.9"/>
    </reaction>
</comment>
<sequence length="225" mass="24105">MEDVTMSALLYLASGSPRRREILLSLGFEVLRVAAEIDETPYSDEAPGPYALRLAQAKNRAAQIVARQQGLDDSVPLLTADTTVALNGRILGKPESWEDARAMLQALSGTVHQVFTAVCVSRQGKMQSVLQQSDVHFKTLTAAEIEAYLASGEPMDKAGAYGIQGLGGVFVRHLAGSFTGVMGLPVFETTALLADLGVSLPALASGRYSETFVKTKSQVWMPFKA</sequence>
<protein>
    <recommendedName>
        <fullName evidence="4">dTTP/UTP pyrophosphatase</fullName>
        <shortName evidence="4">dTTPase/UTPase</shortName>
        <ecNumber evidence="4">3.6.1.9</ecNumber>
    </recommendedName>
    <alternativeName>
        <fullName evidence="4">Nucleoside triphosphate pyrophosphatase</fullName>
    </alternativeName>
    <alternativeName>
        <fullName evidence="4">Nucleotide pyrophosphatase</fullName>
        <shortName evidence="4">Nucleotide PPase</shortName>
    </alternativeName>
</protein>
<evidence type="ECO:0000256" key="4">
    <source>
        <dbReference type="HAMAP-Rule" id="MF_00528"/>
    </source>
</evidence>
<evidence type="ECO:0000313" key="6">
    <source>
        <dbReference type="Proteomes" id="UP000003019"/>
    </source>
</evidence>
<dbReference type="PANTHER" id="PTHR43213:SF5">
    <property type="entry name" value="BIFUNCTIONAL DTTP_UTP PYROPHOSPHATASE_METHYLTRANSFERASE PROTEIN-RELATED"/>
    <property type="match status" value="1"/>
</dbReference>
<dbReference type="AlphaFoldDB" id="G4CLH4"/>
<feature type="site" description="Important for substrate specificity" evidence="4">
    <location>
        <position position="18"/>
    </location>
</feature>
<dbReference type="HOGENOM" id="CLU_040416_2_1_4"/>
<evidence type="ECO:0000256" key="3">
    <source>
        <dbReference type="ARBA" id="ARBA00023080"/>
    </source>
</evidence>
<dbReference type="NCBIfam" id="TIGR00172">
    <property type="entry name" value="maf"/>
    <property type="match status" value="1"/>
</dbReference>
<dbReference type="HAMAP" id="MF_00528">
    <property type="entry name" value="Maf"/>
    <property type="match status" value="1"/>
</dbReference>
<comment type="cofactor">
    <cofactor evidence="1 4">
        <name>a divalent metal cation</name>
        <dbReference type="ChEBI" id="CHEBI:60240"/>
    </cofactor>
</comment>
<keyword evidence="2 4" id="KW-0378">Hydrolase</keyword>
<keyword evidence="5" id="KW-0808">Transferase</keyword>
<dbReference type="GO" id="GO:0036218">
    <property type="term" value="F:dTTP diphosphatase activity"/>
    <property type="evidence" value="ECO:0007669"/>
    <property type="project" value="RHEA"/>
</dbReference>
<name>G4CLH4_9NEIS</name>
<comment type="similarity">
    <text evidence="4">Belongs to the Maf family. YhdE subfamily.</text>
</comment>
<dbReference type="EMBL" id="AGAY01000087">
    <property type="protein sequence ID" value="EGY51293.1"/>
    <property type="molecule type" value="Genomic_DNA"/>
</dbReference>
<dbReference type="PANTHER" id="PTHR43213">
    <property type="entry name" value="BIFUNCTIONAL DTTP/UTP PYROPHOSPHATASE/METHYLTRANSFERASE PROTEIN-RELATED"/>
    <property type="match status" value="1"/>
</dbReference>
<comment type="subcellular location">
    <subcellularLocation>
        <location evidence="4">Cytoplasm</location>
    </subcellularLocation>
</comment>
<dbReference type="PIRSF" id="PIRSF006305">
    <property type="entry name" value="Maf"/>
    <property type="match status" value="1"/>
</dbReference>
<accession>G4CLH4</accession>
<dbReference type="PATRIC" id="fig|1032488.3.peg.2321"/>
<dbReference type="GO" id="GO:0036221">
    <property type="term" value="F:UTP diphosphatase activity"/>
    <property type="evidence" value="ECO:0007669"/>
    <property type="project" value="RHEA"/>
</dbReference>
<feature type="site" description="Important for substrate specificity" evidence="4">
    <location>
        <position position="164"/>
    </location>
</feature>
<feature type="site" description="Important for substrate specificity" evidence="4">
    <location>
        <position position="82"/>
    </location>
</feature>
<proteinExistence type="inferred from homology"/>
<reference evidence="5 6" key="1">
    <citation type="submission" date="2011-05" db="EMBL/GenBank/DDBJ databases">
        <authorList>
            <person name="Muzny D."/>
            <person name="Qin X."/>
            <person name="Deng J."/>
            <person name="Jiang H."/>
            <person name="Liu Y."/>
            <person name="Qu J."/>
            <person name="Song X.-Z."/>
            <person name="Zhang L."/>
            <person name="Thornton R."/>
            <person name="Coyle M."/>
            <person name="Francisco L."/>
            <person name="Jackson L."/>
            <person name="Javaid M."/>
            <person name="Korchina V."/>
            <person name="Kovar C."/>
            <person name="Mata R."/>
            <person name="Mathew T."/>
            <person name="Ngo R."/>
            <person name="Nguyen L."/>
            <person name="Nguyen N."/>
            <person name="Okwuonu G."/>
            <person name="Ongeri F."/>
            <person name="Pham C."/>
            <person name="Simmons D."/>
            <person name="Wilczek-Boney K."/>
            <person name="Hale W."/>
            <person name="Jakkamsetti A."/>
            <person name="Pham P."/>
            <person name="Ruth R."/>
            <person name="San Lucas F."/>
            <person name="Warren J."/>
            <person name="Zhang J."/>
            <person name="Zhao Z."/>
            <person name="Zhou C."/>
            <person name="Zhu D."/>
            <person name="Lee S."/>
            <person name="Bess C."/>
            <person name="Blankenburg K."/>
            <person name="Forbes L."/>
            <person name="Fu Q."/>
            <person name="Gubbala S."/>
            <person name="Hirani K."/>
            <person name="Jayaseelan J.C."/>
            <person name="Lara F."/>
            <person name="Munidasa M."/>
            <person name="Palculict T."/>
            <person name="Patil S."/>
            <person name="Pu L.-L."/>
            <person name="Saada N."/>
            <person name="Tang L."/>
            <person name="Weissenberger G."/>
            <person name="Zhu Y."/>
            <person name="Hemphill L."/>
            <person name="Shang Y."/>
            <person name="Youmans B."/>
            <person name="Ayvaz T."/>
            <person name="Ross M."/>
            <person name="Santibanez J."/>
            <person name="Aqrawi P."/>
            <person name="Gross S."/>
            <person name="Joshi V."/>
            <person name="Fowler G."/>
            <person name="Nazareth L."/>
            <person name="Reid J."/>
            <person name="Worley K."/>
            <person name="Petrosino J."/>
            <person name="Highlander S."/>
            <person name="Gibbs R."/>
        </authorList>
    </citation>
    <scope>NUCLEOTIDE SEQUENCE [LARGE SCALE GENOMIC DNA]</scope>
    <source>
        <strain evidence="5 6">871</strain>
    </source>
</reference>
<comment type="caution">
    <text evidence="5">The sequence shown here is derived from an EMBL/GenBank/DDBJ whole genome shotgun (WGS) entry which is preliminary data.</text>
</comment>
<keyword evidence="4" id="KW-0963">Cytoplasm</keyword>
<evidence type="ECO:0000256" key="2">
    <source>
        <dbReference type="ARBA" id="ARBA00022801"/>
    </source>
</evidence>
<keyword evidence="3 4" id="KW-0546">Nucleotide metabolism</keyword>
<dbReference type="SUPFAM" id="SSF52972">
    <property type="entry name" value="ITPase-like"/>
    <property type="match status" value="1"/>
</dbReference>
<dbReference type="GO" id="GO:0005737">
    <property type="term" value="C:cytoplasm"/>
    <property type="evidence" value="ECO:0007669"/>
    <property type="project" value="UniProtKB-SubCell"/>
</dbReference>
<keyword evidence="6" id="KW-1185">Reference proteome</keyword>
<comment type="catalytic activity">
    <reaction evidence="4">
        <text>UTP + H2O = UMP + diphosphate + H(+)</text>
        <dbReference type="Rhea" id="RHEA:29395"/>
        <dbReference type="ChEBI" id="CHEBI:15377"/>
        <dbReference type="ChEBI" id="CHEBI:15378"/>
        <dbReference type="ChEBI" id="CHEBI:33019"/>
        <dbReference type="ChEBI" id="CHEBI:46398"/>
        <dbReference type="ChEBI" id="CHEBI:57865"/>
        <dbReference type="EC" id="3.6.1.9"/>
    </reaction>
</comment>
<dbReference type="Gene3D" id="3.90.950.10">
    <property type="match status" value="1"/>
</dbReference>
<dbReference type="EC" id="3.6.1.9" evidence="4"/>
<gene>
    <name evidence="5" type="primary">speE2</name>
    <name evidence="5" type="ORF">HMPREF9371_2465</name>
</gene>
<dbReference type="STRING" id="1032488.HMPREF9371_2465"/>
<organism evidence="5 6">
    <name type="scientific">Neisseria shayeganii 871</name>
    <dbReference type="NCBI Taxonomy" id="1032488"/>
    <lineage>
        <taxon>Bacteria</taxon>
        <taxon>Pseudomonadati</taxon>
        <taxon>Pseudomonadota</taxon>
        <taxon>Betaproteobacteria</taxon>
        <taxon>Neisseriales</taxon>
        <taxon>Neisseriaceae</taxon>
        <taxon>Neisseria</taxon>
    </lineage>
</organism>
<dbReference type="InterPro" id="IPR029001">
    <property type="entry name" value="ITPase-like_fam"/>
</dbReference>
<dbReference type="CDD" id="cd00555">
    <property type="entry name" value="Maf"/>
    <property type="match status" value="1"/>
</dbReference>